<evidence type="ECO:0000313" key="1">
    <source>
        <dbReference type="EMBL" id="KAG6658291.1"/>
    </source>
</evidence>
<dbReference type="EMBL" id="CM031812">
    <property type="protein sequence ID" value="KAG6658291.1"/>
    <property type="molecule type" value="Genomic_DNA"/>
</dbReference>
<evidence type="ECO:0000313" key="2">
    <source>
        <dbReference type="Proteomes" id="UP000811609"/>
    </source>
</evidence>
<keyword evidence="2" id="KW-1185">Reference proteome</keyword>
<name>A0A8T1QWJ1_CARIL</name>
<protein>
    <submittedName>
        <fullName evidence="1">Uncharacterized protein</fullName>
    </submittedName>
</protein>
<sequence length="98" mass="10319">MALVSLSMQEQRSNAECNPAPLISAISTSPPLALLGMALSPPRRLGKALSPPACLDIGFGFHILQNEAFNDLLCTLGGDNLGKADKSSSKKFDQIIHG</sequence>
<reference evidence="1" key="1">
    <citation type="submission" date="2020-12" db="EMBL/GenBank/DDBJ databases">
        <title>WGS assembly of Carya illinoinensis cv. Pawnee.</title>
        <authorList>
            <person name="Platts A."/>
            <person name="Shu S."/>
            <person name="Wright S."/>
            <person name="Barry K."/>
            <person name="Edger P."/>
            <person name="Pires J.C."/>
            <person name="Schmutz J."/>
        </authorList>
    </citation>
    <scope>NUCLEOTIDE SEQUENCE</scope>
    <source>
        <tissue evidence="1">Leaf</tissue>
    </source>
</reference>
<dbReference type="Proteomes" id="UP000811609">
    <property type="component" value="Chromosome 4"/>
</dbReference>
<accession>A0A8T1QWJ1</accession>
<organism evidence="1 2">
    <name type="scientific">Carya illinoinensis</name>
    <name type="common">Pecan</name>
    <dbReference type="NCBI Taxonomy" id="32201"/>
    <lineage>
        <taxon>Eukaryota</taxon>
        <taxon>Viridiplantae</taxon>
        <taxon>Streptophyta</taxon>
        <taxon>Embryophyta</taxon>
        <taxon>Tracheophyta</taxon>
        <taxon>Spermatophyta</taxon>
        <taxon>Magnoliopsida</taxon>
        <taxon>eudicotyledons</taxon>
        <taxon>Gunneridae</taxon>
        <taxon>Pentapetalae</taxon>
        <taxon>rosids</taxon>
        <taxon>fabids</taxon>
        <taxon>Fagales</taxon>
        <taxon>Juglandaceae</taxon>
        <taxon>Carya</taxon>
    </lineage>
</organism>
<proteinExistence type="predicted"/>
<comment type="caution">
    <text evidence="1">The sequence shown here is derived from an EMBL/GenBank/DDBJ whole genome shotgun (WGS) entry which is preliminary data.</text>
</comment>
<dbReference type="AlphaFoldDB" id="A0A8T1QWJ1"/>
<gene>
    <name evidence="1" type="ORF">CIPAW_04G150500</name>
</gene>